<comment type="subcellular location">
    <subcellularLocation>
        <location evidence="1">Membrane</location>
        <topology evidence="1">Multi-pass membrane protein</topology>
    </subcellularLocation>
</comment>
<dbReference type="GO" id="GO:0010960">
    <property type="term" value="P:magnesium ion homeostasis"/>
    <property type="evidence" value="ECO:0007669"/>
    <property type="project" value="InterPro"/>
</dbReference>
<dbReference type="CDD" id="cd04590">
    <property type="entry name" value="CBS_pair_CorC_HlyC_assoc"/>
    <property type="match status" value="1"/>
</dbReference>
<keyword evidence="4 7" id="KW-1133">Transmembrane helix</keyword>
<feature type="compositionally biased region" description="Polar residues" evidence="8">
    <location>
        <begin position="422"/>
        <end position="433"/>
    </location>
</feature>
<dbReference type="SUPFAM" id="SSF54631">
    <property type="entry name" value="CBS-domain pair"/>
    <property type="match status" value="1"/>
</dbReference>
<evidence type="ECO:0008006" key="14">
    <source>
        <dbReference type="Google" id="ProtNLM"/>
    </source>
</evidence>
<dbReference type="GO" id="GO:0005737">
    <property type="term" value="C:cytoplasm"/>
    <property type="evidence" value="ECO:0007669"/>
    <property type="project" value="TreeGrafter"/>
</dbReference>
<evidence type="ECO:0000256" key="5">
    <source>
        <dbReference type="ARBA" id="ARBA00023136"/>
    </source>
</evidence>
<evidence type="ECO:0000256" key="6">
    <source>
        <dbReference type="PROSITE-ProRule" id="PRU00703"/>
    </source>
</evidence>
<organism evidence="12 13">
    <name type="scientific">Apatococcus fuscideae</name>
    <dbReference type="NCBI Taxonomy" id="2026836"/>
    <lineage>
        <taxon>Eukaryota</taxon>
        <taxon>Viridiplantae</taxon>
        <taxon>Chlorophyta</taxon>
        <taxon>core chlorophytes</taxon>
        <taxon>Trebouxiophyceae</taxon>
        <taxon>Chlorellales</taxon>
        <taxon>Chlorellaceae</taxon>
        <taxon>Apatococcus</taxon>
    </lineage>
</organism>
<gene>
    <name evidence="12" type="ORF">WJX84_001723</name>
</gene>
<evidence type="ECO:0000256" key="7">
    <source>
        <dbReference type="PROSITE-ProRule" id="PRU01193"/>
    </source>
</evidence>
<dbReference type="Pfam" id="PF01595">
    <property type="entry name" value="CNNM"/>
    <property type="match status" value="1"/>
</dbReference>
<dbReference type="Gene3D" id="3.10.580.10">
    <property type="entry name" value="CBS-domain"/>
    <property type="match status" value="2"/>
</dbReference>
<dbReference type="InterPro" id="IPR046342">
    <property type="entry name" value="CBS_dom_sf"/>
</dbReference>
<keyword evidence="5 7" id="KW-0472">Membrane</keyword>
<evidence type="ECO:0000256" key="8">
    <source>
        <dbReference type="SAM" id="MobiDB-lite"/>
    </source>
</evidence>
<dbReference type="GO" id="GO:0016020">
    <property type="term" value="C:membrane"/>
    <property type="evidence" value="ECO:0007669"/>
    <property type="project" value="UniProtKB-SubCell"/>
</dbReference>
<feature type="domain" description="CBS" evidence="10">
    <location>
        <begin position="182"/>
        <end position="245"/>
    </location>
</feature>
<dbReference type="AlphaFoldDB" id="A0AAW1TIE1"/>
<feature type="domain" description="CNNM transmembrane" evidence="11">
    <location>
        <begin position="1"/>
        <end position="163"/>
    </location>
</feature>
<evidence type="ECO:0000256" key="1">
    <source>
        <dbReference type="ARBA" id="ARBA00004141"/>
    </source>
</evidence>
<keyword evidence="3" id="KW-0677">Repeat</keyword>
<dbReference type="InterPro" id="IPR000644">
    <property type="entry name" value="CBS_dom"/>
</dbReference>
<dbReference type="Proteomes" id="UP001485043">
    <property type="component" value="Unassembled WGS sequence"/>
</dbReference>
<name>A0AAW1TIE1_9CHLO</name>
<evidence type="ECO:0000256" key="3">
    <source>
        <dbReference type="ARBA" id="ARBA00022737"/>
    </source>
</evidence>
<evidence type="ECO:0000313" key="13">
    <source>
        <dbReference type="Proteomes" id="UP001485043"/>
    </source>
</evidence>
<sequence>MSGLTLGLLSLDTLDLEVLRRSGTDREKRHAQRIEPVIAKPHFLLVTLVLCNAAATEALPIFLDRLANPVAAVLISITVVLIFGEIIPQAVCSRYGLAVGAYSAWFVRILMVLTCPISWPISKILDYTLGSHSTALFRRGQLKALVDAHAETEGLGGHLSADEISIIRGALDLTSKTAASCMTPLDKVFMLSVDGMLDQATLQAILESGHSRIPIHRGTDRKEIIGIVLVKELVQELLIGPSQDRVRPITELRMRSLPMLYADMALYDMLHLFETGRSHMALLARARNPHHHLTAAEAAGAFTEAPLDSKQPEQSAAECNGHPEHAEHMNGGMAEVLYAEDFAAEGDPVGIITLEDVVEELLQSEIVDETDRFVDVAASQRVNAALIMRNLPPRLKMLIKSKSFLPRVGRLAALQSTSALQESLAHTTLTPRDSPTHGRSPRHRHELQQDGNVTEQNLLQAIDLLKPLLETQERPSSSPRRQ</sequence>
<dbReference type="EMBL" id="JALJOV010000025">
    <property type="protein sequence ID" value="KAK9868498.1"/>
    <property type="molecule type" value="Genomic_DNA"/>
</dbReference>
<dbReference type="PROSITE" id="PS51371">
    <property type="entry name" value="CBS"/>
    <property type="match status" value="1"/>
</dbReference>
<keyword evidence="6" id="KW-0129">CBS domain</keyword>
<dbReference type="PANTHER" id="PTHR12064">
    <property type="entry name" value="METAL TRANSPORTER CNNM"/>
    <property type="match status" value="1"/>
</dbReference>
<accession>A0AAW1TIE1</accession>
<dbReference type="InterPro" id="IPR002550">
    <property type="entry name" value="CNNM"/>
</dbReference>
<dbReference type="GO" id="GO:0030026">
    <property type="term" value="P:intracellular manganese ion homeostasis"/>
    <property type="evidence" value="ECO:0007669"/>
    <property type="project" value="TreeGrafter"/>
</dbReference>
<evidence type="ECO:0000256" key="4">
    <source>
        <dbReference type="ARBA" id="ARBA00022989"/>
    </source>
</evidence>
<dbReference type="PROSITE" id="PS51846">
    <property type="entry name" value="CNNM"/>
    <property type="match status" value="1"/>
</dbReference>
<keyword evidence="2 7" id="KW-0812">Transmembrane</keyword>
<proteinExistence type="predicted"/>
<protein>
    <recommendedName>
        <fullName evidence="14">CNNM transmembrane domain-containing protein</fullName>
    </recommendedName>
</protein>
<reference evidence="12 13" key="1">
    <citation type="journal article" date="2024" name="Nat. Commun.">
        <title>Phylogenomics reveals the evolutionary origins of lichenization in chlorophyte algae.</title>
        <authorList>
            <person name="Puginier C."/>
            <person name="Libourel C."/>
            <person name="Otte J."/>
            <person name="Skaloud P."/>
            <person name="Haon M."/>
            <person name="Grisel S."/>
            <person name="Petersen M."/>
            <person name="Berrin J.G."/>
            <person name="Delaux P.M."/>
            <person name="Dal Grande F."/>
            <person name="Keller J."/>
        </authorList>
    </citation>
    <scope>NUCLEOTIDE SEQUENCE [LARGE SCALE GENOMIC DNA]</scope>
    <source>
        <strain evidence="12 13">SAG 2523</strain>
    </source>
</reference>
<evidence type="ECO:0000259" key="11">
    <source>
        <dbReference type="PROSITE" id="PS51846"/>
    </source>
</evidence>
<feature type="transmembrane region" description="Helical" evidence="9">
    <location>
        <begin position="99"/>
        <end position="119"/>
    </location>
</feature>
<keyword evidence="13" id="KW-1185">Reference proteome</keyword>
<evidence type="ECO:0000256" key="2">
    <source>
        <dbReference type="ARBA" id="ARBA00022692"/>
    </source>
</evidence>
<evidence type="ECO:0000256" key="9">
    <source>
        <dbReference type="SAM" id="Phobius"/>
    </source>
</evidence>
<dbReference type="PANTHER" id="PTHR12064:SF97">
    <property type="entry name" value="METAL TRANSPORTER CNNM-5"/>
    <property type="match status" value="1"/>
</dbReference>
<comment type="caution">
    <text evidence="12">The sequence shown here is derived from an EMBL/GenBank/DDBJ whole genome shotgun (WGS) entry which is preliminary data.</text>
</comment>
<evidence type="ECO:0000259" key="10">
    <source>
        <dbReference type="PROSITE" id="PS51371"/>
    </source>
</evidence>
<dbReference type="InterPro" id="IPR045095">
    <property type="entry name" value="ACDP"/>
</dbReference>
<dbReference type="InterPro" id="IPR044751">
    <property type="entry name" value="Ion_transp-like_CBS"/>
</dbReference>
<feature type="transmembrane region" description="Helical" evidence="9">
    <location>
        <begin position="69"/>
        <end position="87"/>
    </location>
</feature>
<evidence type="ECO:0000313" key="12">
    <source>
        <dbReference type="EMBL" id="KAK9868498.1"/>
    </source>
</evidence>
<feature type="region of interest" description="Disordered" evidence="8">
    <location>
        <begin position="422"/>
        <end position="453"/>
    </location>
</feature>